<sequence>MTAVDGNGEEEGGGHAAGRGGREAVGGGTDIDSEEKKMGKKGKESQHLFPGQQGAAEHKSDLPPPPPPPPPPAFAALASHRDAGTSNGLQTELGRLVAVSRLNYKLSRFRKKGKLNLLVADRGAVRFRRLSESYTIQQPRAAGVSRLPARLR</sequence>
<feature type="region of interest" description="Disordered" evidence="1">
    <location>
        <begin position="1"/>
        <end position="88"/>
    </location>
</feature>
<gene>
    <name evidence="2" type="ORF">Q7C36_019866</name>
</gene>
<feature type="compositionally biased region" description="Pro residues" evidence="1">
    <location>
        <begin position="62"/>
        <end position="73"/>
    </location>
</feature>
<comment type="caution">
    <text evidence="2">The sequence shown here is derived from an EMBL/GenBank/DDBJ whole genome shotgun (WGS) entry which is preliminary data.</text>
</comment>
<organism evidence="2 3">
    <name type="scientific">Tachysurus vachellii</name>
    <name type="common">Darkbarbel catfish</name>
    <name type="synonym">Pelteobagrus vachellii</name>
    <dbReference type="NCBI Taxonomy" id="175792"/>
    <lineage>
        <taxon>Eukaryota</taxon>
        <taxon>Metazoa</taxon>
        <taxon>Chordata</taxon>
        <taxon>Craniata</taxon>
        <taxon>Vertebrata</taxon>
        <taxon>Euteleostomi</taxon>
        <taxon>Actinopterygii</taxon>
        <taxon>Neopterygii</taxon>
        <taxon>Teleostei</taxon>
        <taxon>Ostariophysi</taxon>
        <taxon>Siluriformes</taxon>
        <taxon>Bagridae</taxon>
        <taxon>Tachysurus</taxon>
    </lineage>
</organism>
<keyword evidence="3" id="KW-1185">Reference proteome</keyword>
<feature type="compositionally biased region" description="Basic and acidic residues" evidence="1">
    <location>
        <begin position="34"/>
        <end position="46"/>
    </location>
</feature>
<dbReference type="Proteomes" id="UP001187315">
    <property type="component" value="Unassembled WGS sequence"/>
</dbReference>
<dbReference type="EMBL" id="JAVHJS010000021">
    <property type="protein sequence ID" value="KAK2823266.1"/>
    <property type="molecule type" value="Genomic_DNA"/>
</dbReference>
<evidence type="ECO:0000256" key="1">
    <source>
        <dbReference type="SAM" id="MobiDB-lite"/>
    </source>
</evidence>
<evidence type="ECO:0000313" key="3">
    <source>
        <dbReference type="Proteomes" id="UP001187315"/>
    </source>
</evidence>
<reference evidence="2" key="1">
    <citation type="submission" date="2023-08" db="EMBL/GenBank/DDBJ databases">
        <title>Pelteobagrus vachellii genome.</title>
        <authorList>
            <person name="Liu H."/>
        </authorList>
    </citation>
    <scope>NUCLEOTIDE SEQUENCE</scope>
    <source>
        <strain evidence="2">PRFRI_2022a</strain>
        <tissue evidence="2">Muscle</tissue>
    </source>
</reference>
<dbReference type="AlphaFoldDB" id="A0AA88LSV2"/>
<name>A0AA88LSV2_TACVA</name>
<protein>
    <submittedName>
        <fullName evidence="2">Uncharacterized protein</fullName>
    </submittedName>
</protein>
<accession>A0AA88LSV2</accession>
<evidence type="ECO:0000313" key="2">
    <source>
        <dbReference type="EMBL" id="KAK2823266.1"/>
    </source>
</evidence>
<proteinExistence type="predicted"/>
<feature type="compositionally biased region" description="Gly residues" evidence="1">
    <location>
        <begin position="14"/>
        <end position="29"/>
    </location>
</feature>